<accession>A0AAW0GAC1</accession>
<feature type="transmembrane region" description="Helical" evidence="1">
    <location>
        <begin position="37"/>
        <end position="67"/>
    </location>
</feature>
<evidence type="ECO:0000313" key="2">
    <source>
        <dbReference type="EMBL" id="KAK7688457.1"/>
    </source>
</evidence>
<evidence type="ECO:0000313" key="3">
    <source>
        <dbReference type="Proteomes" id="UP001385951"/>
    </source>
</evidence>
<dbReference type="EMBL" id="JASBNA010000010">
    <property type="protein sequence ID" value="KAK7688457.1"/>
    <property type="molecule type" value="Genomic_DNA"/>
</dbReference>
<organism evidence="2 3">
    <name type="scientific">Cerrena zonata</name>
    <dbReference type="NCBI Taxonomy" id="2478898"/>
    <lineage>
        <taxon>Eukaryota</taxon>
        <taxon>Fungi</taxon>
        <taxon>Dikarya</taxon>
        <taxon>Basidiomycota</taxon>
        <taxon>Agaricomycotina</taxon>
        <taxon>Agaricomycetes</taxon>
        <taxon>Polyporales</taxon>
        <taxon>Cerrenaceae</taxon>
        <taxon>Cerrena</taxon>
    </lineage>
</organism>
<keyword evidence="1" id="KW-1133">Transmembrane helix</keyword>
<reference evidence="2 3" key="1">
    <citation type="submission" date="2022-09" db="EMBL/GenBank/DDBJ databases">
        <authorList>
            <person name="Palmer J.M."/>
        </authorList>
    </citation>
    <scope>NUCLEOTIDE SEQUENCE [LARGE SCALE GENOMIC DNA]</scope>
    <source>
        <strain evidence="2 3">DSM 7382</strain>
    </source>
</reference>
<comment type="caution">
    <text evidence="2">The sequence shown here is derived from an EMBL/GenBank/DDBJ whole genome shotgun (WGS) entry which is preliminary data.</text>
</comment>
<proteinExistence type="predicted"/>
<gene>
    <name evidence="2" type="ORF">QCA50_007995</name>
</gene>
<keyword evidence="3" id="KW-1185">Reference proteome</keyword>
<evidence type="ECO:0000256" key="1">
    <source>
        <dbReference type="SAM" id="Phobius"/>
    </source>
</evidence>
<sequence length="105" mass="12448">MNTIILFILSIVYHFFRTLQTASLFFWHETIPTTTHYIHHIIYTSVFLEIAHALIYVALTLAAQYLYQQIQTIREEHCQCKWDEAQNNNQYVGWIVNDDDQIGQA</sequence>
<dbReference type="AlphaFoldDB" id="A0AAW0GAC1"/>
<protein>
    <submittedName>
        <fullName evidence="2">Uncharacterized protein</fullName>
    </submittedName>
</protein>
<dbReference type="Proteomes" id="UP001385951">
    <property type="component" value="Unassembled WGS sequence"/>
</dbReference>
<name>A0AAW0GAC1_9APHY</name>
<keyword evidence="1" id="KW-0472">Membrane</keyword>
<keyword evidence="1" id="KW-0812">Transmembrane</keyword>